<comment type="function">
    <text evidence="10">Pyrophosphatase that catalyzes the hydrolysis of nucleoside triphosphates to their monophosphate derivatives, with a high preference for the non-canonical purine nucleotides XTP (xanthosine triphosphate), dITP (deoxyinosine triphosphate) and ITP. Seems to function as a house-cleaning enzyme that removes non-canonical purine nucleotides from the nucleotide pool, thus preventing their incorporation into DNA/RNA and avoiding chromosomal lesions.</text>
</comment>
<dbReference type="EMBL" id="BKAD01000005">
    <property type="protein sequence ID" value="GEP29459.1"/>
    <property type="molecule type" value="Genomic_DNA"/>
</dbReference>
<evidence type="ECO:0000256" key="11">
    <source>
        <dbReference type="RuleBase" id="RU003781"/>
    </source>
</evidence>
<dbReference type="GO" id="GO:0046872">
    <property type="term" value="F:metal ion binding"/>
    <property type="evidence" value="ECO:0007669"/>
    <property type="project" value="UniProtKB-KW"/>
</dbReference>
<comment type="caution">
    <text evidence="12">The sequence shown here is derived from an EMBL/GenBank/DDBJ whole genome shotgun (WGS) entry which is preliminary data.</text>
</comment>
<dbReference type="Proteomes" id="UP000321337">
    <property type="component" value="Unassembled WGS sequence"/>
</dbReference>
<evidence type="ECO:0000256" key="7">
    <source>
        <dbReference type="ARBA" id="ARBA00023080"/>
    </source>
</evidence>
<evidence type="ECO:0000313" key="13">
    <source>
        <dbReference type="Proteomes" id="UP000321337"/>
    </source>
</evidence>
<feature type="binding site" evidence="10">
    <location>
        <begin position="155"/>
        <end position="158"/>
    </location>
    <ligand>
        <name>substrate</name>
    </ligand>
</feature>
<evidence type="ECO:0000256" key="9">
    <source>
        <dbReference type="ARBA" id="ARBA00052017"/>
    </source>
</evidence>
<protein>
    <recommendedName>
        <fullName evidence="10">dITP/XTP pyrophosphatase</fullName>
        <ecNumber evidence="10">3.6.1.66</ecNumber>
    </recommendedName>
    <alternativeName>
        <fullName evidence="10">Non-canonical purine NTP pyrophosphatase</fullName>
    </alternativeName>
    <alternativeName>
        <fullName evidence="10">Non-standard purine NTP pyrophosphatase</fullName>
    </alternativeName>
    <alternativeName>
        <fullName evidence="10">Nucleoside-triphosphate diphosphatase</fullName>
    </alternativeName>
    <alternativeName>
        <fullName evidence="10">Nucleoside-triphosphate pyrophosphatase</fullName>
        <shortName evidence="10">NTPase</shortName>
    </alternativeName>
</protein>
<dbReference type="GO" id="GO:0035870">
    <property type="term" value="F:dITP diphosphatase activity"/>
    <property type="evidence" value="ECO:0007669"/>
    <property type="project" value="UniProtKB-UniRule"/>
</dbReference>
<name>A0A512L4Q2_9PROT</name>
<keyword evidence="13" id="KW-1185">Reference proteome</keyword>
<dbReference type="HAMAP" id="MF_01405">
    <property type="entry name" value="Non_canon_purine_NTPase"/>
    <property type="match status" value="1"/>
</dbReference>
<comment type="catalytic activity">
    <reaction evidence="10">
        <text>ITP + H2O = IMP + diphosphate + H(+)</text>
        <dbReference type="Rhea" id="RHEA:29399"/>
        <dbReference type="ChEBI" id="CHEBI:15377"/>
        <dbReference type="ChEBI" id="CHEBI:15378"/>
        <dbReference type="ChEBI" id="CHEBI:33019"/>
        <dbReference type="ChEBI" id="CHEBI:58053"/>
        <dbReference type="ChEBI" id="CHEBI:61402"/>
        <dbReference type="EC" id="3.6.1.66"/>
    </reaction>
</comment>
<dbReference type="GO" id="GO:0036220">
    <property type="term" value="F:ITP diphosphatase activity"/>
    <property type="evidence" value="ECO:0007669"/>
    <property type="project" value="UniProtKB-UniRule"/>
</dbReference>
<evidence type="ECO:0000313" key="12">
    <source>
        <dbReference type="EMBL" id="GEP29459.1"/>
    </source>
</evidence>
<dbReference type="CDD" id="cd00515">
    <property type="entry name" value="HAM1"/>
    <property type="match status" value="1"/>
</dbReference>
<dbReference type="PANTHER" id="PTHR11067">
    <property type="entry name" value="INOSINE TRIPHOSPHATE PYROPHOSPHATASE/HAM1 PROTEIN"/>
    <property type="match status" value="1"/>
</dbReference>
<keyword evidence="6 10" id="KW-0460">Magnesium</keyword>
<feature type="binding site" evidence="10">
    <location>
        <begin position="183"/>
        <end position="184"/>
    </location>
    <ligand>
        <name>substrate</name>
    </ligand>
</feature>
<feature type="binding site" evidence="10">
    <location>
        <begin position="11"/>
        <end position="16"/>
    </location>
    <ligand>
        <name>substrate</name>
    </ligand>
</feature>
<dbReference type="GO" id="GO:0036222">
    <property type="term" value="F:XTP diphosphatase activity"/>
    <property type="evidence" value="ECO:0007669"/>
    <property type="project" value="UniProtKB-UniRule"/>
</dbReference>
<dbReference type="FunFam" id="3.90.950.10:FF:000001">
    <property type="entry name" value="dITP/XTP pyrophosphatase"/>
    <property type="match status" value="1"/>
</dbReference>
<evidence type="ECO:0000256" key="3">
    <source>
        <dbReference type="ARBA" id="ARBA00022723"/>
    </source>
</evidence>
<evidence type="ECO:0000256" key="6">
    <source>
        <dbReference type="ARBA" id="ARBA00022842"/>
    </source>
</evidence>
<proteinExistence type="inferred from homology"/>
<comment type="similarity">
    <text evidence="1 10 11">Belongs to the HAM1 NTPase family.</text>
</comment>
<keyword evidence="3 10" id="KW-0479">Metal-binding</keyword>
<feature type="binding site" evidence="10">
    <location>
        <position position="72"/>
    </location>
    <ligand>
        <name>Mg(2+)</name>
        <dbReference type="ChEBI" id="CHEBI:18420"/>
    </ligand>
</feature>
<feature type="binding site" evidence="10">
    <location>
        <position position="73"/>
    </location>
    <ligand>
        <name>substrate</name>
    </ligand>
</feature>
<comment type="cofactor">
    <cofactor evidence="10">
        <name>Mg(2+)</name>
        <dbReference type="ChEBI" id="CHEBI:18420"/>
    </cofactor>
    <text evidence="10">Binds 1 Mg(2+) ion per subunit.</text>
</comment>
<feature type="binding site" evidence="10">
    <location>
        <position position="178"/>
    </location>
    <ligand>
        <name>substrate</name>
    </ligand>
</feature>
<dbReference type="AlphaFoldDB" id="A0A512L4Q2"/>
<dbReference type="SUPFAM" id="SSF52972">
    <property type="entry name" value="ITPase-like"/>
    <property type="match status" value="1"/>
</dbReference>
<dbReference type="GO" id="GO:0009146">
    <property type="term" value="P:purine nucleoside triphosphate catabolic process"/>
    <property type="evidence" value="ECO:0007669"/>
    <property type="project" value="UniProtKB-UniRule"/>
</dbReference>
<feature type="binding site" evidence="10">
    <location>
        <position position="43"/>
    </location>
    <ligand>
        <name>Mg(2+)</name>
        <dbReference type="ChEBI" id="CHEBI:18420"/>
    </ligand>
</feature>
<gene>
    <name evidence="12" type="ORF">TPL01_05970</name>
</gene>
<evidence type="ECO:0000256" key="4">
    <source>
        <dbReference type="ARBA" id="ARBA00022741"/>
    </source>
</evidence>
<keyword evidence="7 10" id="KW-0546">Nucleotide metabolism</keyword>
<dbReference type="InterPro" id="IPR002637">
    <property type="entry name" value="RdgB/HAM1"/>
</dbReference>
<dbReference type="GO" id="GO:0009117">
    <property type="term" value="P:nucleotide metabolic process"/>
    <property type="evidence" value="ECO:0007669"/>
    <property type="project" value="UniProtKB-KW"/>
</dbReference>
<dbReference type="Gene3D" id="3.90.950.10">
    <property type="match status" value="1"/>
</dbReference>
<dbReference type="GO" id="GO:0005829">
    <property type="term" value="C:cytosol"/>
    <property type="evidence" value="ECO:0007669"/>
    <property type="project" value="TreeGrafter"/>
</dbReference>
<organism evidence="12 13">
    <name type="scientific">Sulfuriferula plumbiphila</name>
    <dbReference type="NCBI Taxonomy" id="171865"/>
    <lineage>
        <taxon>Bacteria</taxon>
        <taxon>Pseudomonadati</taxon>
        <taxon>Pseudomonadota</taxon>
        <taxon>Betaproteobacteria</taxon>
        <taxon>Nitrosomonadales</taxon>
        <taxon>Sulfuricellaceae</taxon>
        <taxon>Sulfuriferula</taxon>
    </lineage>
</organism>
<sequence length="202" mass="21762">MDNMQKLVIASNNPGKLREISRILAPLGFEAVPQSACNVPEAEEPFVTFVENCIAKARHAAYLTGLPALADDSGICVDALGGAPGVYSARYAGEPKSDRRNNEKLVAALAGQSNRRAHYYCVIVYLRHADDPQPLIAEGSWHGEIIDTPRGDGGFGYDPYFLVPELGKTGAELAPDEKNAISHRGKALLQLVDKLRPGQGHT</sequence>
<evidence type="ECO:0000256" key="5">
    <source>
        <dbReference type="ARBA" id="ARBA00022801"/>
    </source>
</evidence>
<comment type="subunit">
    <text evidence="2 10">Homodimer.</text>
</comment>
<dbReference type="InterPro" id="IPR029001">
    <property type="entry name" value="ITPase-like_fam"/>
</dbReference>
<evidence type="ECO:0000256" key="10">
    <source>
        <dbReference type="HAMAP-Rule" id="MF_01405"/>
    </source>
</evidence>
<dbReference type="GO" id="GO:0017111">
    <property type="term" value="F:ribonucleoside triphosphate phosphatase activity"/>
    <property type="evidence" value="ECO:0007669"/>
    <property type="project" value="InterPro"/>
</dbReference>
<comment type="catalytic activity">
    <reaction evidence="9 10">
        <text>XTP + H2O = XMP + diphosphate + H(+)</text>
        <dbReference type="Rhea" id="RHEA:28610"/>
        <dbReference type="ChEBI" id="CHEBI:15377"/>
        <dbReference type="ChEBI" id="CHEBI:15378"/>
        <dbReference type="ChEBI" id="CHEBI:33019"/>
        <dbReference type="ChEBI" id="CHEBI:57464"/>
        <dbReference type="ChEBI" id="CHEBI:61314"/>
        <dbReference type="EC" id="3.6.1.66"/>
    </reaction>
</comment>
<evidence type="ECO:0000256" key="1">
    <source>
        <dbReference type="ARBA" id="ARBA00008023"/>
    </source>
</evidence>
<reference evidence="12 13" key="1">
    <citation type="submission" date="2019-07" db="EMBL/GenBank/DDBJ databases">
        <title>Whole genome shotgun sequence of Thiobacillus plumbophilus NBRC 107929.</title>
        <authorList>
            <person name="Hosoyama A."/>
            <person name="Uohara A."/>
            <person name="Ohji S."/>
            <person name="Ichikawa N."/>
        </authorList>
    </citation>
    <scope>NUCLEOTIDE SEQUENCE [LARGE SCALE GENOMIC DNA]</scope>
    <source>
        <strain evidence="12 13">NBRC 107929</strain>
    </source>
</reference>
<feature type="active site" description="Proton acceptor" evidence="10">
    <location>
        <position position="72"/>
    </location>
</feature>
<keyword evidence="4 10" id="KW-0547">Nucleotide-binding</keyword>
<comment type="catalytic activity">
    <reaction evidence="8 10">
        <text>dITP + H2O = dIMP + diphosphate + H(+)</text>
        <dbReference type="Rhea" id="RHEA:28342"/>
        <dbReference type="ChEBI" id="CHEBI:15377"/>
        <dbReference type="ChEBI" id="CHEBI:15378"/>
        <dbReference type="ChEBI" id="CHEBI:33019"/>
        <dbReference type="ChEBI" id="CHEBI:61194"/>
        <dbReference type="ChEBI" id="CHEBI:61382"/>
        <dbReference type="EC" id="3.6.1.66"/>
    </reaction>
</comment>
<dbReference type="Pfam" id="PF01725">
    <property type="entry name" value="Ham1p_like"/>
    <property type="match status" value="1"/>
</dbReference>
<keyword evidence="5 10" id="KW-0378">Hydrolase</keyword>
<dbReference type="GO" id="GO:0000166">
    <property type="term" value="F:nucleotide binding"/>
    <property type="evidence" value="ECO:0007669"/>
    <property type="project" value="UniProtKB-KW"/>
</dbReference>
<evidence type="ECO:0000256" key="2">
    <source>
        <dbReference type="ARBA" id="ARBA00011738"/>
    </source>
</evidence>
<dbReference type="NCBIfam" id="TIGR00042">
    <property type="entry name" value="RdgB/HAM1 family non-canonical purine NTP pyrophosphatase"/>
    <property type="match status" value="1"/>
</dbReference>
<evidence type="ECO:0000256" key="8">
    <source>
        <dbReference type="ARBA" id="ARBA00051875"/>
    </source>
</evidence>
<accession>A0A512L4Q2</accession>
<dbReference type="EC" id="3.6.1.66" evidence="10"/>
<dbReference type="PANTHER" id="PTHR11067:SF9">
    <property type="entry name" value="INOSINE TRIPHOSPHATE PYROPHOSPHATASE"/>
    <property type="match status" value="1"/>
</dbReference>
<dbReference type="InterPro" id="IPR020922">
    <property type="entry name" value="dITP/XTP_pyrophosphatase"/>
</dbReference>
<dbReference type="OrthoDB" id="9807456at2"/>